<evidence type="ECO:0000256" key="4">
    <source>
        <dbReference type="ARBA" id="ARBA00023136"/>
    </source>
</evidence>
<dbReference type="PANTHER" id="PTHR10687">
    <property type="entry name" value="SECRETORY CARRIER-ASSOCIATED MEMBRANE PROTEIN SCAMP"/>
    <property type="match status" value="1"/>
</dbReference>
<dbReference type="InterPro" id="IPR007273">
    <property type="entry name" value="SCAMP"/>
</dbReference>
<organism evidence="6 7">
    <name type="scientific">Protopolystoma xenopodis</name>
    <dbReference type="NCBI Taxonomy" id="117903"/>
    <lineage>
        <taxon>Eukaryota</taxon>
        <taxon>Metazoa</taxon>
        <taxon>Spiralia</taxon>
        <taxon>Lophotrochozoa</taxon>
        <taxon>Platyhelminthes</taxon>
        <taxon>Monogenea</taxon>
        <taxon>Polyopisthocotylea</taxon>
        <taxon>Polystomatidea</taxon>
        <taxon>Polystomatidae</taxon>
        <taxon>Protopolystoma</taxon>
    </lineage>
</organism>
<dbReference type="EMBL" id="CAAALY010012452">
    <property type="protein sequence ID" value="VEL11655.1"/>
    <property type="molecule type" value="Genomic_DNA"/>
</dbReference>
<accession>A0A448WH49</accession>
<proteinExistence type="inferred from homology"/>
<dbReference type="GO" id="GO:0032588">
    <property type="term" value="C:trans-Golgi network membrane"/>
    <property type="evidence" value="ECO:0007669"/>
    <property type="project" value="TreeGrafter"/>
</dbReference>
<reference evidence="6" key="1">
    <citation type="submission" date="2018-11" db="EMBL/GenBank/DDBJ databases">
        <authorList>
            <consortium name="Pathogen Informatics"/>
        </authorList>
    </citation>
    <scope>NUCLEOTIDE SEQUENCE</scope>
</reference>
<dbReference type="OrthoDB" id="242866at2759"/>
<keyword evidence="4 5" id="KW-0472">Membrane</keyword>
<sequence>MLCDFITTYAISSLFLIEDIRNWPPLPSWCPCHPCVRLDFEADIPAATRWLARYTYYLWLFYILLLFINVFGTLAYFVVGTTGNEGPLFGVAIIIFVLMPPLAFLGWYRPIYKALK</sequence>
<dbReference type="GO" id="GO:0015031">
    <property type="term" value="P:protein transport"/>
    <property type="evidence" value="ECO:0007669"/>
    <property type="project" value="InterPro"/>
</dbReference>
<comment type="subcellular location">
    <subcellularLocation>
        <location evidence="1 5">Membrane</location>
        <topology evidence="1 5">Multi-pass membrane protein</topology>
    </subcellularLocation>
</comment>
<dbReference type="Proteomes" id="UP000784294">
    <property type="component" value="Unassembled WGS sequence"/>
</dbReference>
<evidence type="ECO:0000256" key="5">
    <source>
        <dbReference type="RuleBase" id="RU363122"/>
    </source>
</evidence>
<dbReference type="GO" id="GO:0055038">
    <property type="term" value="C:recycling endosome membrane"/>
    <property type="evidence" value="ECO:0007669"/>
    <property type="project" value="TreeGrafter"/>
</dbReference>
<feature type="transmembrane region" description="Helical" evidence="5">
    <location>
        <begin position="56"/>
        <end position="77"/>
    </location>
</feature>
<keyword evidence="5" id="KW-0813">Transport</keyword>
<gene>
    <name evidence="6" type="ORF">PXEA_LOCUS5095</name>
</gene>
<keyword evidence="3 5" id="KW-1133">Transmembrane helix</keyword>
<evidence type="ECO:0000313" key="6">
    <source>
        <dbReference type="EMBL" id="VEL11655.1"/>
    </source>
</evidence>
<dbReference type="PANTHER" id="PTHR10687:SF2">
    <property type="entry name" value="SECRETORY CARRIER-ASSOCIATED MEMBRANE PROTEIN"/>
    <property type="match status" value="1"/>
</dbReference>
<evidence type="ECO:0000313" key="7">
    <source>
        <dbReference type="Proteomes" id="UP000784294"/>
    </source>
</evidence>
<keyword evidence="2 5" id="KW-0812">Transmembrane</keyword>
<keyword evidence="7" id="KW-1185">Reference proteome</keyword>
<feature type="transmembrane region" description="Helical" evidence="5">
    <location>
        <begin position="89"/>
        <end position="108"/>
    </location>
</feature>
<comment type="similarity">
    <text evidence="5">Belongs to the SCAMP family.</text>
</comment>
<evidence type="ECO:0000256" key="2">
    <source>
        <dbReference type="ARBA" id="ARBA00022692"/>
    </source>
</evidence>
<comment type="caution">
    <text evidence="6">The sequence shown here is derived from an EMBL/GenBank/DDBJ whole genome shotgun (WGS) entry which is preliminary data.</text>
</comment>
<dbReference type="Pfam" id="PF04144">
    <property type="entry name" value="SCAMP"/>
    <property type="match status" value="1"/>
</dbReference>
<name>A0A448WH49_9PLAT</name>
<evidence type="ECO:0000256" key="3">
    <source>
        <dbReference type="ARBA" id="ARBA00022989"/>
    </source>
</evidence>
<protein>
    <recommendedName>
        <fullName evidence="5">Secretory carrier-associated membrane protein</fullName>
        <shortName evidence="5">Secretory carrier membrane protein</shortName>
    </recommendedName>
</protein>
<evidence type="ECO:0000256" key="1">
    <source>
        <dbReference type="ARBA" id="ARBA00004141"/>
    </source>
</evidence>
<comment type="caution">
    <text evidence="5">Lacks conserved residue(s) required for the propagation of feature annotation.</text>
</comment>
<dbReference type="AlphaFoldDB" id="A0A448WH49"/>